<name>A0A432MCY9_9BACT</name>
<dbReference type="EMBL" id="RYZH01000087">
    <property type="protein sequence ID" value="RUL81690.1"/>
    <property type="molecule type" value="Genomic_DNA"/>
</dbReference>
<reference evidence="1 2" key="1">
    <citation type="submission" date="2018-12" db="EMBL/GenBank/DDBJ databases">
        <authorList>
            <person name="Toschakov S.V."/>
        </authorList>
    </citation>
    <scope>NUCLEOTIDE SEQUENCE [LARGE SCALE GENOMIC DNA]</scope>
    <source>
        <strain evidence="1 2">GM2012</strain>
    </source>
</reference>
<keyword evidence="2" id="KW-1185">Reference proteome</keyword>
<dbReference type="OrthoDB" id="8704583at2"/>
<sequence length="91" mass="9879">MRRSRSVMLRLNEDEYDALARAKPDGEDLASFARATLVEAVSGREPGGPMRRVASFIVACLSPEITFEEALALFDEHATPDGAGVADGRRD</sequence>
<dbReference type="Proteomes" id="UP000280296">
    <property type="component" value="Unassembled WGS sequence"/>
</dbReference>
<accession>A0A432MCY9</accession>
<dbReference type="AlphaFoldDB" id="A0A432MCY9"/>
<organism evidence="1 2">
    <name type="scientific">Tautonia sociabilis</name>
    <dbReference type="NCBI Taxonomy" id="2080755"/>
    <lineage>
        <taxon>Bacteria</taxon>
        <taxon>Pseudomonadati</taxon>
        <taxon>Planctomycetota</taxon>
        <taxon>Planctomycetia</taxon>
        <taxon>Isosphaerales</taxon>
        <taxon>Isosphaeraceae</taxon>
        <taxon>Tautonia</taxon>
    </lineage>
</organism>
<dbReference type="RefSeq" id="WP_126728139.1">
    <property type="nucleotide sequence ID" value="NZ_RYZH01000087.1"/>
</dbReference>
<gene>
    <name evidence="1" type="ORF">TsocGM_24740</name>
</gene>
<evidence type="ECO:0000313" key="1">
    <source>
        <dbReference type="EMBL" id="RUL81690.1"/>
    </source>
</evidence>
<protein>
    <submittedName>
        <fullName evidence="1">Uncharacterized protein</fullName>
    </submittedName>
</protein>
<reference evidence="1 2" key="2">
    <citation type="submission" date="2019-01" db="EMBL/GenBank/DDBJ databases">
        <title>Tautonia sociabilis, a novel thermotolerant planctomycete of Isosphaeraceae family, isolated from a 4000 m deep subterranean habitat.</title>
        <authorList>
            <person name="Kovaleva O.L."/>
            <person name="Elcheninov A.G."/>
            <person name="Van Heerden E."/>
            <person name="Toshchakov S.V."/>
            <person name="Novikov A."/>
            <person name="Bonch-Osmolovskaya E.A."/>
            <person name="Kublanov I.V."/>
        </authorList>
    </citation>
    <scope>NUCLEOTIDE SEQUENCE [LARGE SCALE GENOMIC DNA]</scope>
    <source>
        <strain evidence="1 2">GM2012</strain>
    </source>
</reference>
<proteinExistence type="predicted"/>
<evidence type="ECO:0000313" key="2">
    <source>
        <dbReference type="Proteomes" id="UP000280296"/>
    </source>
</evidence>
<comment type="caution">
    <text evidence="1">The sequence shown here is derived from an EMBL/GenBank/DDBJ whole genome shotgun (WGS) entry which is preliminary data.</text>
</comment>